<dbReference type="InterPro" id="IPR053781">
    <property type="entry name" value="F-box_AtFBL13-like"/>
</dbReference>
<feature type="domain" description="F-box" evidence="1">
    <location>
        <begin position="8"/>
        <end position="44"/>
    </location>
</feature>
<dbReference type="SUPFAM" id="SSF52047">
    <property type="entry name" value="RNI-like"/>
    <property type="match status" value="1"/>
</dbReference>
<dbReference type="PANTHER" id="PTHR32141:SF34">
    <property type="entry name" value="OS12G0558366 PROTEIN"/>
    <property type="match status" value="1"/>
</dbReference>
<name>A0ABC9FQQ3_9POAL</name>
<reference evidence="2" key="1">
    <citation type="submission" date="2024-10" db="EMBL/GenBank/DDBJ databases">
        <authorList>
            <person name="Ryan C."/>
        </authorList>
    </citation>
    <scope>NUCLEOTIDE SEQUENCE [LARGE SCALE GENOMIC DNA]</scope>
</reference>
<sequence length="445" mass="50241">MKKKLQGPDLISRLPDELLGSVITLLPTKDGARTQILSRRWRPLWRAGPLNIEASVDGFHRDELLASVFVELLSTHDEAPPVRRFYLNVNCMWSPVPRTMRIVDPLLQSPGLHGLQEFELLASHHVPASALRFSPALTVLSIRSVRWERADEVSTDIVCMLNFPSLKHLALSSIFGLSERAIHSLLSRCPILESLSLCENTGCRRIQISSLTLRSLAVSDGDKRLEGKLEELVIEDAPLLERLIPRLPNSGLVIRVSRAPKLRTLGYLNDDINTFELGTMLFEKMVPVGLPNVMRSVKVLALLTPPCLDLVIGFLKCFPCVEKLYIVSYTKMIIQNDQGYAPLECLDRHLKKMQIINYEEDKSADVNFIKFFVLNARVLESLKIVVRQGQCDAKWIASQHKKLQVDARASLGARLDFEAENTCRFPRSVHMKHIHDLSMDPFDGS</sequence>
<dbReference type="InterPro" id="IPR001810">
    <property type="entry name" value="F-box_dom"/>
</dbReference>
<dbReference type="InterPro" id="IPR006566">
    <property type="entry name" value="FBD"/>
</dbReference>
<dbReference type="InterPro" id="IPR055302">
    <property type="entry name" value="F-box_dom-containing"/>
</dbReference>
<dbReference type="Pfam" id="PF24758">
    <property type="entry name" value="LRR_At5g56370"/>
    <property type="match status" value="1"/>
</dbReference>
<dbReference type="InterPro" id="IPR032675">
    <property type="entry name" value="LRR_dom_sf"/>
</dbReference>
<dbReference type="CDD" id="cd22160">
    <property type="entry name" value="F-box_AtFBL13-like"/>
    <property type="match status" value="1"/>
</dbReference>
<evidence type="ECO:0000259" key="1">
    <source>
        <dbReference type="PROSITE" id="PS50181"/>
    </source>
</evidence>
<proteinExistence type="predicted"/>
<accession>A0ABC9FQQ3</accession>
<dbReference type="Pfam" id="PF08387">
    <property type="entry name" value="FBD"/>
    <property type="match status" value="1"/>
</dbReference>
<dbReference type="InterPro" id="IPR036047">
    <property type="entry name" value="F-box-like_dom_sf"/>
</dbReference>
<gene>
    <name evidence="2" type="ORF">URODEC1_LOCUS107768</name>
</gene>
<dbReference type="InterPro" id="IPR055411">
    <property type="entry name" value="LRR_FXL15/At3g58940/PEG3-like"/>
</dbReference>
<keyword evidence="3" id="KW-1185">Reference proteome</keyword>
<dbReference type="SUPFAM" id="SSF81383">
    <property type="entry name" value="F-box domain"/>
    <property type="match status" value="1"/>
</dbReference>
<evidence type="ECO:0000313" key="3">
    <source>
        <dbReference type="Proteomes" id="UP001497457"/>
    </source>
</evidence>
<dbReference type="Proteomes" id="UP001497457">
    <property type="component" value="Chromosome 7b"/>
</dbReference>
<dbReference type="PROSITE" id="PS50181">
    <property type="entry name" value="FBOX"/>
    <property type="match status" value="1"/>
</dbReference>
<organism evidence="2 3">
    <name type="scientific">Urochloa decumbens</name>
    <dbReference type="NCBI Taxonomy" id="240449"/>
    <lineage>
        <taxon>Eukaryota</taxon>
        <taxon>Viridiplantae</taxon>
        <taxon>Streptophyta</taxon>
        <taxon>Embryophyta</taxon>
        <taxon>Tracheophyta</taxon>
        <taxon>Spermatophyta</taxon>
        <taxon>Magnoliopsida</taxon>
        <taxon>Liliopsida</taxon>
        <taxon>Poales</taxon>
        <taxon>Poaceae</taxon>
        <taxon>PACMAD clade</taxon>
        <taxon>Panicoideae</taxon>
        <taxon>Panicodae</taxon>
        <taxon>Paniceae</taxon>
        <taxon>Melinidinae</taxon>
        <taxon>Urochloa</taxon>
    </lineage>
</organism>
<protein>
    <recommendedName>
        <fullName evidence="1">F-box domain-containing protein</fullName>
    </recommendedName>
</protein>
<dbReference type="AlphaFoldDB" id="A0ABC9FQQ3"/>
<dbReference type="PANTHER" id="PTHR32141">
    <property type="match status" value="1"/>
</dbReference>
<dbReference type="Gene3D" id="3.80.10.10">
    <property type="entry name" value="Ribonuclease Inhibitor"/>
    <property type="match status" value="1"/>
</dbReference>
<evidence type="ECO:0000313" key="2">
    <source>
        <dbReference type="EMBL" id="CAL5079763.1"/>
    </source>
</evidence>
<dbReference type="Pfam" id="PF00646">
    <property type="entry name" value="F-box"/>
    <property type="match status" value="1"/>
</dbReference>
<dbReference type="EMBL" id="OZ075117">
    <property type="protein sequence ID" value="CAL5079763.1"/>
    <property type="molecule type" value="Genomic_DNA"/>
</dbReference>